<feature type="compositionally biased region" description="Low complexity" evidence="1">
    <location>
        <begin position="93"/>
        <end position="111"/>
    </location>
</feature>
<feature type="region of interest" description="Disordered" evidence="1">
    <location>
        <begin position="34"/>
        <end position="53"/>
    </location>
</feature>
<reference evidence="2" key="1">
    <citation type="submission" date="2021-09" db="EMBL/GenBank/DDBJ databases">
        <title>The genome of Mauremys mutica provides insights into the evolution of semi-aquatic lifestyle.</title>
        <authorList>
            <person name="Gong S."/>
            <person name="Gao Y."/>
        </authorList>
    </citation>
    <scope>NUCLEOTIDE SEQUENCE</scope>
    <source>
        <strain evidence="2">MM-2020</strain>
        <tissue evidence="2">Muscle</tissue>
    </source>
</reference>
<feature type="compositionally biased region" description="Gly residues" evidence="1">
    <location>
        <begin position="82"/>
        <end position="92"/>
    </location>
</feature>
<dbReference type="EMBL" id="JAHDVG010000483">
    <property type="protein sequence ID" value="KAH1171164.1"/>
    <property type="molecule type" value="Genomic_DNA"/>
</dbReference>
<feature type="region of interest" description="Disordered" evidence="1">
    <location>
        <begin position="77"/>
        <end position="111"/>
    </location>
</feature>
<evidence type="ECO:0000313" key="2">
    <source>
        <dbReference type="EMBL" id="KAH1171164.1"/>
    </source>
</evidence>
<accession>A0A9D4AUW6</accession>
<keyword evidence="3" id="KW-1185">Reference proteome</keyword>
<protein>
    <submittedName>
        <fullName evidence="2">Uncharacterized protein</fullName>
    </submittedName>
</protein>
<comment type="caution">
    <text evidence="2">The sequence shown here is derived from an EMBL/GenBank/DDBJ whole genome shotgun (WGS) entry which is preliminary data.</text>
</comment>
<gene>
    <name evidence="2" type="ORF">KIL84_006782</name>
</gene>
<name>A0A9D4AUW6_9SAUR</name>
<evidence type="ECO:0000256" key="1">
    <source>
        <dbReference type="SAM" id="MobiDB-lite"/>
    </source>
</evidence>
<dbReference type="AlphaFoldDB" id="A0A9D4AUW6"/>
<evidence type="ECO:0000313" key="3">
    <source>
        <dbReference type="Proteomes" id="UP000827986"/>
    </source>
</evidence>
<organism evidence="2 3">
    <name type="scientific">Mauremys mutica</name>
    <name type="common">yellowpond turtle</name>
    <dbReference type="NCBI Taxonomy" id="74926"/>
    <lineage>
        <taxon>Eukaryota</taxon>
        <taxon>Metazoa</taxon>
        <taxon>Chordata</taxon>
        <taxon>Craniata</taxon>
        <taxon>Vertebrata</taxon>
        <taxon>Euteleostomi</taxon>
        <taxon>Archelosauria</taxon>
        <taxon>Testudinata</taxon>
        <taxon>Testudines</taxon>
        <taxon>Cryptodira</taxon>
        <taxon>Durocryptodira</taxon>
        <taxon>Testudinoidea</taxon>
        <taxon>Geoemydidae</taxon>
        <taxon>Geoemydinae</taxon>
        <taxon>Mauremys</taxon>
    </lineage>
</organism>
<dbReference type="Proteomes" id="UP000827986">
    <property type="component" value="Unassembled WGS sequence"/>
</dbReference>
<sequence>MFNEPNSFAFVGVWNAWSVPHPTPPWLDTCGSNPARHCRSGRDQSPTAPRGRETAGRPVLAYYVLWGGWLSGELPASPAPPGGGRCGVGGAPGYSSPASPSRGAVGSSGSGSFAACPTLPSFWGWGSDPHLPASKLSLLHS</sequence>
<proteinExistence type="predicted"/>